<dbReference type="PROSITE" id="PS51257">
    <property type="entry name" value="PROKAR_LIPOPROTEIN"/>
    <property type="match status" value="1"/>
</dbReference>
<accession>A0ABS6XXC3</accession>
<organism evidence="3 4">
    <name type="scientific">Flavobacterium taihuense</name>
    <dbReference type="NCBI Taxonomy" id="2857508"/>
    <lineage>
        <taxon>Bacteria</taxon>
        <taxon>Pseudomonadati</taxon>
        <taxon>Bacteroidota</taxon>
        <taxon>Flavobacteriia</taxon>
        <taxon>Flavobacteriales</taxon>
        <taxon>Flavobacteriaceae</taxon>
        <taxon>Flavobacterium</taxon>
    </lineage>
</organism>
<protein>
    <recommendedName>
        <fullName evidence="2">Fibronectin type-III domain-containing protein</fullName>
    </recommendedName>
</protein>
<comment type="caution">
    <text evidence="3">The sequence shown here is derived from an EMBL/GenBank/DDBJ whole genome shotgun (WGS) entry which is preliminary data.</text>
</comment>
<name>A0ABS6XXC3_9FLAO</name>
<feature type="domain" description="Fibronectin type-III" evidence="2">
    <location>
        <begin position="44"/>
        <end position="149"/>
    </location>
</feature>
<sequence length="302" mass="32908">MKKLRITLLLTILLSLFLFISCTSDNEPIDQAIPTVDPVTPAETIGLPIITTKASFTDELTSSPKLGGTITSDGGSPITASGIVWSTTTNPTIANSKTNDNTSVGNFTSTMTGLSPKTTYYVRAYATNSKGTSYGIERTITTIDSTIDNALALMTANIDNVQYNVMRPYLYAFTGNDVNVQNDGGAIGDPRFLWIQGDTSDNLDTLIEINLHIPNDKWTPGTYTLYEREDLSTTAECQAHLILNDGNFSMITSGTLTVTEFNLTTKRIKGTFSFTYSKSETPGDFKVTNGTFNYALDDSYFD</sequence>
<gene>
    <name evidence="3" type="ORF">KZH69_10510</name>
</gene>
<feature type="chain" id="PRO_5047371511" description="Fibronectin type-III domain-containing protein" evidence="1">
    <location>
        <begin position="27"/>
        <end position="302"/>
    </location>
</feature>
<dbReference type="Proteomes" id="UP000812031">
    <property type="component" value="Unassembled WGS sequence"/>
</dbReference>
<keyword evidence="4" id="KW-1185">Reference proteome</keyword>
<dbReference type="RefSeq" id="WP_219317401.1">
    <property type="nucleotide sequence ID" value="NZ_JAHWYN010000008.1"/>
</dbReference>
<dbReference type="PROSITE" id="PS50853">
    <property type="entry name" value="FN3"/>
    <property type="match status" value="1"/>
</dbReference>
<feature type="signal peptide" evidence="1">
    <location>
        <begin position="1"/>
        <end position="26"/>
    </location>
</feature>
<proteinExistence type="predicted"/>
<keyword evidence="1" id="KW-0732">Signal</keyword>
<dbReference type="EMBL" id="JAHWYN010000008">
    <property type="protein sequence ID" value="MBW4360916.1"/>
    <property type="molecule type" value="Genomic_DNA"/>
</dbReference>
<evidence type="ECO:0000259" key="2">
    <source>
        <dbReference type="PROSITE" id="PS50853"/>
    </source>
</evidence>
<reference evidence="3 4" key="1">
    <citation type="submission" date="2021-07" db="EMBL/GenBank/DDBJ databases">
        <title>Flavobacterium sp. nov. isolated from sediment on the Taihu Lake.</title>
        <authorList>
            <person name="Qu J.-H."/>
        </authorList>
    </citation>
    <scope>NUCLEOTIDE SEQUENCE [LARGE SCALE GENOMIC DNA]</scope>
    <source>
        <strain evidence="3 4">NAS39</strain>
    </source>
</reference>
<dbReference type="InterPro" id="IPR003961">
    <property type="entry name" value="FN3_dom"/>
</dbReference>
<evidence type="ECO:0000313" key="3">
    <source>
        <dbReference type="EMBL" id="MBW4360916.1"/>
    </source>
</evidence>
<evidence type="ECO:0000256" key="1">
    <source>
        <dbReference type="SAM" id="SignalP"/>
    </source>
</evidence>
<evidence type="ECO:0000313" key="4">
    <source>
        <dbReference type="Proteomes" id="UP000812031"/>
    </source>
</evidence>